<dbReference type="InterPro" id="IPR050501">
    <property type="entry name" value="ICDH/IPMDH"/>
</dbReference>
<dbReference type="GO" id="GO:0003862">
    <property type="term" value="F:3-isopropylmalate dehydrogenase activity"/>
    <property type="evidence" value="ECO:0007669"/>
    <property type="project" value="UniProtKB-EC"/>
</dbReference>
<evidence type="ECO:0000256" key="3">
    <source>
        <dbReference type="ARBA" id="ARBA00008319"/>
    </source>
</evidence>
<protein>
    <recommendedName>
        <fullName evidence="5">3-isopropylmalate dehydrogenase</fullName>
        <ecNumber evidence="5">1.1.1.85</ecNumber>
    </recommendedName>
    <alternativeName>
        <fullName evidence="14">3-IPM-DH</fullName>
    </alternativeName>
</protein>
<keyword evidence="17" id="KW-1185">Reference proteome</keyword>
<dbReference type="GO" id="GO:0000287">
    <property type="term" value="F:magnesium ion binding"/>
    <property type="evidence" value="ECO:0007669"/>
    <property type="project" value="InterPro"/>
</dbReference>
<dbReference type="SMART" id="SM01329">
    <property type="entry name" value="Iso_dh"/>
    <property type="match status" value="1"/>
</dbReference>
<sequence>MPLPSNTHRIAVLPGDGIGTEVTAATLAVLEPLAKRHGLGLAYDQLRAGAFCYRDTGTAMSEETFDRAAKADAILLGAMGWPEIRTDDGTEIAPQLDLRFRLNLYAGVRPFRALPGVPVALADPRARDIDFVLVRESTEGLFYSRDRGVVTHDMAEETLRITRAVTEKLARFSFNLARRRAARRGKPGTVTLVDKANVFRAFAFMRGIFSEIAADFPDVVHGAHYVDAMALDMVRKPWTLDVLPTENMFGDILSDLAAGLIGGMGFAPSADVGDTHAVFQPAHGTAPDIAGQGLANPTATILSAAMMLDWLAGKGAGQAYADAAAELDAAVDAAFADGLRTADIGGTDGTLAAARAVAAKIGSAPA</sequence>
<name>A0A917KJD5_9PROT</name>
<evidence type="ECO:0000256" key="1">
    <source>
        <dbReference type="ARBA" id="ARBA00001936"/>
    </source>
</evidence>
<evidence type="ECO:0000256" key="2">
    <source>
        <dbReference type="ARBA" id="ARBA00001946"/>
    </source>
</evidence>
<evidence type="ECO:0000256" key="9">
    <source>
        <dbReference type="ARBA" id="ARBA00022842"/>
    </source>
</evidence>
<keyword evidence="12" id="KW-0464">Manganese</keyword>
<evidence type="ECO:0000256" key="8">
    <source>
        <dbReference type="ARBA" id="ARBA00022723"/>
    </source>
</evidence>
<evidence type="ECO:0000313" key="16">
    <source>
        <dbReference type="EMBL" id="GGJ16484.1"/>
    </source>
</evidence>
<keyword evidence="7" id="KW-0028">Amino-acid biosynthesis</keyword>
<dbReference type="Proteomes" id="UP000661507">
    <property type="component" value="Unassembled WGS sequence"/>
</dbReference>
<evidence type="ECO:0000256" key="4">
    <source>
        <dbReference type="ARBA" id="ARBA00011738"/>
    </source>
</evidence>
<comment type="caution">
    <text evidence="16">The sequence shown here is derived from an EMBL/GenBank/DDBJ whole genome shotgun (WGS) entry which is preliminary data.</text>
</comment>
<gene>
    <name evidence="16" type="ORF">GCM10011320_24840</name>
</gene>
<dbReference type="FunFam" id="3.40.718.10:FF:000006">
    <property type="entry name" value="3-isopropylmalate dehydrogenase"/>
    <property type="match status" value="1"/>
</dbReference>
<evidence type="ECO:0000313" key="17">
    <source>
        <dbReference type="Proteomes" id="UP000661507"/>
    </source>
</evidence>
<evidence type="ECO:0000256" key="7">
    <source>
        <dbReference type="ARBA" id="ARBA00022605"/>
    </source>
</evidence>
<evidence type="ECO:0000256" key="12">
    <source>
        <dbReference type="ARBA" id="ARBA00023211"/>
    </source>
</evidence>
<proteinExistence type="inferred from homology"/>
<reference evidence="16" key="1">
    <citation type="journal article" date="2014" name="Int. J. Syst. Evol. Microbiol.">
        <title>Complete genome sequence of Corynebacterium casei LMG S-19264T (=DSM 44701T), isolated from a smear-ripened cheese.</title>
        <authorList>
            <consortium name="US DOE Joint Genome Institute (JGI-PGF)"/>
            <person name="Walter F."/>
            <person name="Albersmeier A."/>
            <person name="Kalinowski J."/>
            <person name="Ruckert C."/>
        </authorList>
    </citation>
    <scope>NUCLEOTIDE SEQUENCE</scope>
    <source>
        <strain evidence="16">CGMCC 1.3617</strain>
    </source>
</reference>
<evidence type="ECO:0000256" key="11">
    <source>
        <dbReference type="ARBA" id="ARBA00023027"/>
    </source>
</evidence>
<dbReference type="InterPro" id="IPR019818">
    <property type="entry name" value="IsoCit/isopropylmalate_DH_CS"/>
</dbReference>
<reference evidence="16" key="2">
    <citation type="submission" date="2020-09" db="EMBL/GenBank/DDBJ databases">
        <authorList>
            <person name="Sun Q."/>
            <person name="Zhou Y."/>
        </authorList>
    </citation>
    <scope>NUCLEOTIDE SEQUENCE</scope>
    <source>
        <strain evidence="16">CGMCC 1.3617</strain>
    </source>
</reference>
<dbReference type="EC" id="1.1.1.85" evidence="5"/>
<evidence type="ECO:0000256" key="14">
    <source>
        <dbReference type="ARBA" id="ARBA00033138"/>
    </source>
</evidence>
<dbReference type="GO" id="GO:0009098">
    <property type="term" value="P:L-leucine biosynthetic process"/>
    <property type="evidence" value="ECO:0007669"/>
    <property type="project" value="UniProtKB-KW"/>
</dbReference>
<feature type="domain" description="Isopropylmalate dehydrogenase-like" evidence="15">
    <location>
        <begin position="9"/>
        <end position="357"/>
    </location>
</feature>
<accession>A0A917KJD5</accession>
<dbReference type="Pfam" id="PF00180">
    <property type="entry name" value="Iso_dh"/>
    <property type="match status" value="1"/>
</dbReference>
<dbReference type="AlphaFoldDB" id="A0A917KJD5"/>
<evidence type="ECO:0000256" key="5">
    <source>
        <dbReference type="ARBA" id="ARBA00013101"/>
    </source>
</evidence>
<comment type="similarity">
    <text evidence="3">Belongs to the isocitrate and isopropylmalate dehydrogenases family. LeuB type 1 subfamily.</text>
</comment>
<evidence type="ECO:0000256" key="10">
    <source>
        <dbReference type="ARBA" id="ARBA00023002"/>
    </source>
</evidence>
<dbReference type="PANTHER" id="PTHR43275">
    <property type="entry name" value="D-MALATE DEHYDROGENASE [DECARBOXYLATING]"/>
    <property type="match status" value="1"/>
</dbReference>
<evidence type="ECO:0000259" key="15">
    <source>
        <dbReference type="SMART" id="SM01329"/>
    </source>
</evidence>
<comment type="cofactor">
    <cofactor evidence="1">
        <name>Mn(2+)</name>
        <dbReference type="ChEBI" id="CHEBI:29035"/>
    </cofactor>
</comment>
<dbReference type="PROSITE" id="PS00470">
    <property type="entry name" value="IDH_IMDH"/>
    <property type="match status" value="1"/>
</dbReference>
<dbReference type="SUPFAM" id="SSF53659">
    <property type="entry name" value="Isocitrate/Isopropylmalate dehydrogenase-like"/>
    <property type="match status" value="1"/>
</dbReference>
<dbReference type="EMBL" id="BMKW01000005">
    <property type="protein sequence ID" value="GGJ16484.1"/>
    <property type="molecule type" value="Genomic_DNA"/>
</dbReference>
<dbReference type="GO" id="GO:0051287">
    <property type="term" value="F:NAD binding"/>
    <property type="evidence" value="ECO:0007669"/>
    <property type="project" value="InterPro"/>
</dbReference>
<dbReference type="InterPro" id="IPR024084">
    <property type="entry name" value="IsoPropMal-DH-like_dom"/>
</dbReference>
<keyword evidence="13" id="KW-0100">Branched-chain amino acid biosynthesis</keyword>
<dbReference type="Gene3D" id="3.40.718.10">
    <property type="entry name" value="Isopropylmalate Dehydrogenase"/>
    <property type="match status" value="1"/>
</dbReference>
<keyword evidence="6" id="KW-0432">Leucine biosynthesis</keyword>
<keyword evidence="8" id="KW-0479">Metal-binding</keyword>
<dbReference type="RefSeq" id="WP_188967361.1">
    <property type="nucleotide sequence ID" value="NZ_BMKW01000005.1"/>
</dbReference>
<evidence type="ECO:0000256" key="6">
    <source>
        <dbReference type="ARBA" id="ARBA00022430"/>
    </source>
</evidence>
<evidence type="ECO:0000256" key="13">
    <source>
        <dbReference type="ARBA" id="ARBA00023304"/>
    </source>
</evidence>
<keyword evidence="11" id="KW-0520">NAD</keyword>
<comment type="cofactor">
    <cofactor evidence="2">
        <name>Mg(2+)</name>
        <dbReference type="ChEBI" id="CHEBI:18420"/>
    </cofactor>
</comment>
<comment type="subunit">
    <text evidence="4">Homodimer.</text>
</comment>
<dbReference type="PANTHER" id="PTHR43275:SF1">
    <property type="entry name" value="D-MALATE DEHYDROGENASE [DECARBOXYLATING]"/>
    <property type="match status" value="1"/>
</dbReference>
<keyword evidence="9" id="KW-0460">Magnesium</keyword>
<organism evidence="16 17">
    <name type="scientific">Neoroseomonas lacus</name>
    <dbReference type="NCBI Taxonomy" id="287609"/>
    <lineage>
        <taxon>Bacteria</taxon>
        <taxon>Pseudomonadati</taxon>
        <taxon>Pseudomonadota</taxon>
        <taxon>Alphaproteobacteria</taxon>
        <taxon>Acetobacterales</taxon>
        <taxon>Acetobacteraceae</taxon>
        <taxon>Neoroseomonas</taxon>
    </lineage>
</organism>
<keyword evidence="10" id="KW-0560">Oxidoreductase</keyword>